<dbReference type="EMBL" id="CP046522">
    <property type="protein sequence ID" value="QGU96382.1"/>
    <property type="molecule type" value="Genomic_DNA"/>
</dbReference>
<proteinExistence type="predicted"/>
<dbReference type="Pfam" id="PF13847">
    <property type="entry name" value="Methyltransf_31"/>
    <property type="match status" value="1"/>
</dbReference>
<dbReference type="GO" id="GO:0032259">
    <property type="term" value="P:methylation"/>
    <property type="evidence" value="ECO:0007669"/>
    <property type="project" value="UniProtKB-KW"/>
</dbReference>
<protein>
    <submittedName>
        <fullName evidence="2">Methyltransferase domain-containing protein</fullName>
    </submittedName>
</protein>
<gene>
    <name evidence="2" type="ORF">GOM49_15925</name>
</gene>
<feature type="domain" description="Methyltransferase" evidence="1">
    <location>
        <begin position="20"/>
        <end position="107"/>
    </location>
</feature>
<dbReference type="InterPro" id="IPR029063">
    <property type="entry name" value="SAM-dependent_MTases_sf"/>
</dbReference>
<dbReference type="PANTHER" id="PTHR43460">
    <property type="entry name" value="METHYLTRANSFERASE"/>
    <property type="match status" value="1"/>
</dbReference>
<dbReference type="Gene3D" id="3.40.50.150">
    <property type="entry name" value="Vaccinia Virus protein VP39"/>
    <property type="match status" value="1"/>
</dbReference>
<dbReference type="CDD" id="cd02440">
    <property type="entry name" value="AdoMet_MTases"/>
    <property type="match status" value="1"/>
</dbReference>
<organism evidence="2 3">
    <name type="scientific">Clostridium bovifaecis</name>
    <dbReference type="NCBI Taxonomy" id="2184719"/>
    <lineage>
        <taxon>Bacteria</taxon>
        <taxon>Bacillati</taxon>
        <taxon>Bacillota</taxon>
        <taxon>Clostridia</taxon>
        <taxon>Eubacteriales</taxon>
        <taxon>Clostridiaceae</taxon>
        <taxon>Clostridium</taxon>
    </lineage>
</organism>
<name>A0A6I6ERK7_9CLOT</name>
<sequence>MVELLSEIIVKLISSDVFDKGKILDVGCGEGSHLNQVIGKLQKKTRIKFDGVGIDISKEGIQVASKEYPNNVWCVGDLAKNPFMDKKFDIILNILSASNYSEFNRIISDNGILIKVVPGSNYLKELRKLFYYKTDKESYSNEKVLNHFNNNFPLVDKEQIQYTVALDRIDLENLIKMTPLSWSATEKKVKRALDIGINKITVEFTAMYGENGHKKL</sequence>
<keyword evidence="3" id="KW-1185">Reference proteome</keyword>
<dbReference type="PANTHER" id="PTHR43460:SF1">
    <property type="entry name" value="METHYLTRANSFERASE TYPE 11 DOMAIN-CONTAINING PROTEIN"/>
    <property type="match status" value="1"/>
</dbReference>
<evidence type="ECO:0000259" key="1">
    <source>
        <dbReference type="Pfam" id="PF13847"/>
    </source>
</evidence>
<dbReference type="InterPro" id="IPR052939">
    <property type="entry name" value="23S_rRNA_MeTrnsfrase_RlmA"/>
</dbReference>
<reference evidence="2 3" key="1">
    <citation type="submission" date="2019-12" db="EMBL/GenBank/DDBJ databases">
        <title>Genome sequenceing of Clostridium bovifaecis.</title>
        <authorList>
            <person name="Yao Y."/>
        </authorList>
    </citation>
    <scope>NUCLEOTIDE SEQUENCE [LARGE SCALE GENOMIC DNA]</scope>
    <source>
        <strain evidence="2 3">BXX</strain>
    </source>
</reference>
<dbReference type="InterPro" id="IPR025714">
    <property type="entry name" value="Methyltranfer_dom"/>
</dbReference>
<dbReference type="AlphaFoldDB" id="A0A6I6ERK7"/>
<accession>A0A6I6ERK7</accession>
<evidence type="ECO:0000313" key="3">
    <source>
        <dbReference type="Proteomes" id="UP000422764"/>
    </source>
</evidence>
<dbReference type="Proteomes" id="UP000422764">
    <property type="component" value="Chromosome"/>
</dbReference>
<dbReference type="GO" id="GO:0008168">
    <property type="term" value="F:methyltransferase activity"/>
    <property type="evidence" value="ECO:0007669"/>
    <property type="project" value="UniProtKB-KW"/>
</dbReference>
<dbReference type="SUPFAM" id="SSF53335">
    <property type="entry name" value="S-adenosyl-L-methionine-dependent methyltransferases"/>
    <property type="match status" value="1"/>
</dbReference>
<keyword evidence="2" id="KW-0808">Transferase</keyword>
<keyword evidence="2" id="KW-0489">Methyltransferase</keyword>
<evidence type="ECO:0000313" key="2">
    <source>
        <dbReference type="EMBL" id="QGU96382.1"/>
    </source>
</evidence>